<dbReference type="PROSITE" id="PS51704">
    <property type="entry name" value="GP_PDE"/>
    <property type="match status" value="1"/>
</dbReference>
<accession>A0A410W678</accession>
<keyword evidence="1" id="KW-0378">Hydrolase</keyword>
<evidence type="ECO:0000313" key="1">
    <source>
        <dbReference type="EMBL" id="QAU51462.1"/>
    </source>
</evidence>
<sequence>MHIIAHRGFSSRYTEMSAEAYEKALELPIHGVECDVRLSKDGQLMCFHDPTLLRMFDDPRRVASTSSKELMDLGVLRLDDLLDMVLAYPNRHLYIEAKHPTRFGRMLEEQIVLRLCYRKLVDDPRMHYISFSTAGTRRMAKLAPKMHTVRLLRDWEWCTKAQGLSLAHGRAHPEKITANTYMFTVNEPEDIRWAQQQGVGMLATDVPDLALSLQTNQ</sequence>
<dbReference type="PANTHER" id="PTHR46211">
    <property type="entry name" value="GLYCEROPHOSPHORYL DIESTER PHOSPHODIESTERASE"/>
    <property type="match status" value="1"/>
</dbReference>
<dbReference type="KEGG" id="cpeg:CPELA_00805"/>
<keyword evidence="2" id="KW-1185">Reference proteome</keyword>
<name>A0A410W678_9CORY</name>
<dbReference type="Proteomes" id="UP000288929">
    <property type="component" value="Chromosome"/>
</dbReference>
<dbReference type="InterPro" id="IPR017946">
    <property type="entry name" value="PLC-like_Pdiesterase_TIM-brl"/>
</dbReference>
<reference evidence="1 2" key="1">
    <citation type="submission" date="2019-01" db="EMBL/GenBank/DDBJ databases">
        <authorList>
            <person name="Ruckert C."/>
            <person name="Busche T."/>
            <person name="Kalinowski J."/>
        </authorList>
    </citation>
    <scope>NUCLEOTIDE SEQUENCE [LARGE SCALE GENOMIC DNA]</scope>
    <source>
        <strain evidence="1 2">136/3</strain>
    </source>
</reference>
<gene>
    <name evidence="1" type="primary">glpQ1</name>
    <name evidence="1" type="ORF">CPELA_00805</name>
</gene>
<dbReference type="InterPro" id="IPR030395">
    <property type="entry name" value="GP_PDE_dom"/>
</dbReference>
<dbReference type="GO" id="GO:0008889">
    <property type="term" value="F:glycerophosphodiester phosphodiesterase activity"/>
    <property type="evidence" value="ECO:0007669"/>
    <property type="project" value="UniProtKB-EC"/>
</dbReference>
<dbReference type="GO" id="GO:0006629">
    <property type="term" value="P:lipid metabolic process"/>
    <property type="evidence" value="ECO:0007669"/>
    <property type="project" value="InterPro"/>
</dbReference>
<dbReference type="AlphaFoldDB" id="A0A410W678"/>
<proteinExistence type="predicted"/>
<dbReference type="SUPFAM" id="SSF51695">
    <property type="entry name" value="PLC-like phosphodiesterases"/>
    <property type="match status" value="1"/>
</dbReference>
<dbReference type="Gene3D" id="3.20.20.190">
    <property type="entry name" value="Phosphatidylinositol (PI) phosphodiesterase"/>
    <property type="match status" value="1"/>
</dbReference>
<evidence type="ECO:0000313" key="2">
    <source>
        <dbReference type="Proteomes" id="UP000288929"/>
    </source>
</evidence>
<dbReference type="Pfam" id="PF03009">
    <property type="entry name" value="GDPD"/>
    <property type="match status" value="1"/>
</dbReference>
<protein>
    <submittedName>
        <fullName evidence="1">Putative glycerophosphoryl diester phosphodiesterase 1</fullName>
        <ecNumber evidence="1">3.1.4.46</ecNumber>
    </submittedName>
</protein>
<organism evidence="1 2">
    <name type="scientific">Corynebacterium pelargi</name>
    <dbReference type="NCBI Taxonomy" id="1471400"/>
    <lineage>
        <taxon>Bacteria</taxon>
        <taxon>Bacillati</taxon>
        <taxon>Actinomycetota</taxon>
        <taxon>Actinomycetes</taxon>
        <taxon>Mycobacteriales</taxon>
        <taxon>Corynebacteriaceae</taxon>
        <taxon>Corynebacterium</taxon>
    </lineage>
</organism>
<dbReference type="PANTHER" id="PTHR46211:SF1">
    <property type="entry name" value="GLYCEROPHOSPHODIESTER PHOSPHODIESTERASE, CYTOPLASMIC"/>
    <property type="match status" value="1"/>
</dbReference>
<dbReference type="EC" id="3.1.4.46" evidence="1"/>
<dbReference type="OrthoDB" id="9758957at2"/>
<dbReference type="EMBL" id="CP035299">
    <property type="protein sequence ID" value="QAU51462.1"/>
    <property type="molecule type" value="Genomic_DNA"/>
</dbReference>
<dbReference type="RefSeq" id="WP_128889045.1">
    <property type="nucleotide sequence ID" value="NZ_BMCX01000004.1"/>
</dbReference>